<proteinExistence type="predicted"/>
<evidence type="ECO:0000313" key="1">
    <source>
        <dbReference type="EMBL" id="TMQ51968.1"/>
    </source>
</evidence>
<comment type="caution">
    <text evidence="1">The sequence shown here is derived from an EMBL/GenBank/DDBJ whole genome shotgun (WGS) entry which is preliminary data.</text>
</comment>
<protein>
    <recommendedName>
        <fullName evidence="3">Ig-like domain repeat protein</fullName>
    </recommendedName>
</protein>
<feature type="non-terminal residue" evidence="1">
    <location>
        <position position="210"/>
    </location>
</feature>
<dbReference type="AlphaFoldDB" id="A0A538SKR8"/>
<name>A0A538SKR8_UNCEI</name>
<organism evidence="1 2">
    <name type="scientific">Eiseniibacteriota bacterium</name>
    <dbReference type="NCBI Taxonomy" id="2212470"/>
    <lineage>
        <taxon>Bacteria</taxon>
        <taxon>Candidatus Eiseniibacteriota</taxon>
    </lineage>
</organism>
<reference evidence="1 2" key="1">
    <citation type="journal article" date="2019" name="Nat. Microbiol.">
        <title>Mediterranean grassland soil C-N compound turnover is dependent on rainfall and depth, and is mediated by genomically divergent microorganisms.</title>
        <authorList>
            <person name="Diamond S."/>
            <person name="Andeer P.F."/>
            <person name="Li Z."/>
            <person name="Crits-Christoph A."/>
            <person name="Burstein D."/>
            <person name="Anantharaman K."/>
            <person name="Lane K.R."/>
            <person name="Thomas B.C."/>
            <person name="Pan C."/>
            <person name="Northen T.R."/>
            <person name="Banfield J.F."/>
        </authorList>
    </citation>
    <scope>NUCLEOTIDE SEQUENCE [LARGE SCALE GENOMIC DNA]</scope>
    <source>
        <strain evidence="1">WS_4</strain>
    </source>
</reference>
<evidence type="ECO:0000313" key="2">
    <source>
        <dbReference type="Proteomes" id="UP000319829"/>
    </source>
</evidence>
<gene>
    <name evidence="1" type="ORF">E6K74_12810</name>
</gene>
<dbReference type="Gene3D" id="2.60.40.10">
    <property type="entry name" value="Immunoglobulins"/>
    <property type="match status" value="2"/>
</dbReference>
<dbReference type="EMBL" id="VBOU01000123">
    <property type="protein sequence ID" value="TMQ51968.1"/>
    <property type="molecule type" value="Genomic_DNA"/>
</dbReference>
<dbReference type="Proteomes" id="UP000319829">
    <property type="component" value="Unassembled WGS sequence"/>
</dbReference>
<evidence type="ECO:0008006" key="3">
    <source>
        <dbReference type="Google" id="ProtNLM"/>
    </source>
</evidence>
<dbReference type="Pfam" id="PF17957">
    <property type="entry name" value="Big_7"/>
    <property type="match status" value="2"/>
</dbReference>
<dbReference type="InterPro" id="IPR013783">
    <property type="entry name" value="Ig-like_fold"/>
</dbReference>
<accession>A0A538SKR8</accession>
<sequence length="210" mass="20494">MTTPAPRVRAALAAALVFFGLAWIAPPPAPAQLPLPGSLVVTIASPASGSTVSGTIPVTASVTIIGSAIVAGVQFQLDGANLGAEDGTAPYSISWSTATASNGSHTLTAVARDTLGLQYTSNPVTVTVFNDQTAPTVSITAPAAGSTVGGATTVSASASDNVGVVGVQFKLDGANLGAEDTAAPYSISWDTTGASNGSHSLTAVARDAAG</sequence>